<sequence>MPQEQLVETFGQEWNAASVALRSGQRGLAMLHLIHAHQLGQGTARLHALSHLGFMRVALQSRAFRAAGQQFMLMLGALLFTGTWTESPESGLG</sequence>
<organism evidence="1 2">
    <name type="scientific">Pyxidicoccus parkwayensis</name>
    <dbReference type="NCBI Taxonomy" id="2813578"/>
    <lineage>
        <taxon>Bacteria</taxon>
        <taxon>Pseudomonadati</taxon>
        <taxon>Myxococcota</taxon>
        <taxon>Myxococcia</taxon>
        <taxon>Myxococcales</taxon>
        <taxon>Cystobacterineae</taxon>
        <taxon>Myxococcaceae</taxon>
        <taxon>Pyxidicoccus</taxon>
    </lineage>
</organism>
<dbReference type="Proteomes" id="UP000662747">
    <property type="component" value="Chromosome"/>
</dbReference>
<dbReference type="RefSeq" id="WP_206726667.1">
    <property type="nucleotide sequence ID" value="NZ_CP071090.1"/>
</dbReference>
<evidence type="ECO:0000313" key="2">
    <source>
        <dbReference type="Proteomes" id="UP000662747"/>
    </source>
</evidence>
<gene>
    <name evidence="1" type="ORF">JY651_09345</name>
</gene>
<proteinExistence type="predicted"/>
<dbReference type="EMBL" id="CP071090">
    <property type="protein sequence ID" value="QSQ25110.1"/>
    <property type="molecule type" value="Genomic_DNA"/>
</dbReference>
<reference evidence="1 2" key="1">
    <citation type="submission" date="2021-02" db="EMBL/GenBank/DDBJ databases">
        <title>De Novo genome assembly of isolated myxobacteria.</title>
        <authorList>
            <person name="Stevens D.C."/>
        </authorList>
    </citation>
    <scope>NUCLEOTIDE SEQUENCE [LARGE SCALE GENOMIC DNA]</scope>
    <source>
        <strain evidence="2">SCPEA02</strain>
    </source>
</reference>
<evidence type="ECO:0000313" key="1">
    <source>
        <dbReference type="EMBL" id="QSQ25110.1"/>
    </source>
</evidence>
<dbReference type="Pfam" id="PF12487">
    <property type="entry name" value="DUF3703"/>
    <property type="match status" value="1"/>
</dbReference>
<accession>A0ABX7P3V1</accession>
<protein>
    <submittedName>
        <fullName evidence="1">DUF3703 domain-containing protein</fullName>
    </submittedName>
</protein>
<keyword evidence="2" id="KW-1185">Reference proteome</keyword>
<name>A0ABX7P3V1_9BACT</name>
<dbReference type="InterPro" id="IPR022172">
    <property type="entry name" value="DUF3703"/>
</dbReference>